<evidence type="ECO:0000313" key="2">
    <source>
        <dbReference type="Proteomes" id="UP000308230"/>
    </source>
</evidence>
<gene>
    <name evidence="1" type="ORF">FCL54_10935</name>
</gene>
<dbReference type="Proteomes" id="UP000308230">
    <property type="component" value="Unassembled WGS sequence"/>
</dbReference>
<name>A0A5R9F3G8_9BACL</name>
<comment type="caution">
    <text evidence="1">The sequence shown here is derived from an EMBL/GenBank/DDBJ whole genome shotgun (WGS) entry which is preliminary data.</text>
</comment>
<dbReference type="RefSeq" id="WP_171016787.1">
    <property type="nucleotide sequence ID" value="NZ_SWLG01000007.1"/>
</dbReference>
<keyword evidence="2" id="KW-1185">Reference proteome</keyword>
<reference evidence="1 2" key="1">
    <citation type="submission" date="2019-04" db="EMBL/GenBank/DDBJ databases">
        <title>Bacillus caeni sp. nov., a bacterium isolated from mangrove sediment.</title>
        <authorList>
            <person name="Huang H."/>
            <person name="Mo K."/>
            <person name="Hu Y."/>
        </authorList>
    </citation>
    <scope>NUCLEOTIDE SEQUENCE [LARGE SCALE GENOMIC DNA]</scope>
    <source>
        <strain evidence="1 2">HB172195</strain>
    </source>
</reference>
<organism evidence="1 2">
    <name type="scientific">Exobacillus caeni</name>
    <dbReference type="NCBI Taxonomy" id="2574798"/>
    <lineage>
        <taxon>Bacteria</taxon>
        <taxon>Bacillati</taxon>
        <taxon>Bacillota</taxon>
        <taxon>Bacilli</taxon>
        <taxon>Bacillales</taxon>
        <taxon>Guptibacillaceae</taxon>
        <taxon>Exobacillus</taxon>
    </lineage>
</organism>
<proteinExistence type="predicted"/>
<protein>
    <submittedName>
        <fullName evidence="1">Uncharacterized protein</fullName>
    </submittedName>
</protein>
<accession>A0A5R9F3G8</accession>
<dbReference type="AlphaFoldDB" id="A0A5R9F3G8"/>
<dbReference type="EMBL" id="SWLG01000007">
    <property type="protein sequence ID" value="TLS37039.1"/>
    <property type="molecule type" value="Genomic_DNA"/>
</dbReference>
<sequence length="65" mass="7619">MFNYPNAKFVHYSLEDKSNNLLYTSTANINEKDVVYQKIPQDVSNSFQYLHYEILDSEGNVLVEK</sequence>
<evidence type="ECO:0000313" key="1">
    <source>
        <dbReference type="EMBL" id="TLS37039.1"/>
    </source>
</evidence>